<organism evidence="4 5">
    <name type="scientific">Methylomonas methanica</name>
    <dbReference type="NCBI Taxonomy" id="421"/>
    <lineage>
        <taxon>Bacteria</taxon>
        <taxon>Pseudomonadati</taxon>
        <taxon>Pseudomonadota</taxon>
        <taxon>Gammaproteobacteria</taxon>
        <taxon>Methylococcales</taxon>
        <taxon>Methylococcaceae</taxon>
        <taxon>Methylomonas</taxon>
    </lineage>
</organism>
<protein>
    <recommendedName>
        <fullName evidence="6">PEP-CTERM sorting domain-containing protein</fullName>
    </recommendedName>
</protein>
<proteinExistence type="predicted"/>
<keyword evidence="2" id="KW-1133">Transmembrane helix</keyword>
<dbReference type="EMBL" id="LUUG01000060">
    <property type="protein sequence ID" value="OAI06144.1"/>
    <property type="molecule type" value="Genomic_DNA"/>
</dbReference>
<name>A0A177ML51_METMH</name>
<comment type="caution">
    <text evidence="4">The sequence shown here is derived from an EMBL/GenBank/DDBJ whole genome shotgun (WGS) entry which is preliminary data.</text>
</comment>
<evidence type="ECO:0000256" key="2">
    <source>
        <dbReference type="SAM" id="Phobius"/>
    </source>
</evidence>
<dbReference type="Proteomes" id="UP000078090">
    <property type="component" value="Unassembled WGS sequence"/>
</dbReference>
<keyword evidence="2" id="KW-0472">Membrane</keyword>
<feature type="region of interest" description="Disordered" evidence="1">
    <location>
        <begin position="90"/>
        <end position="111"/>
    </location>
</feature>
<dbReference type="OrthoDB" id="5573733at2"/>
<evidence type="ECO:0000313" key="4">
    <source>
        <dbReference type="EMBL" id="OAI06144.1"/>
    </source>
</evidence>
<evidence type="ECO:0000256" key="3">
    <source>
        <dbReference type="SAM" id="SignalP"/>
    </source>
</evidence>
<keyword evidence="3" id="KW-0732">Signal</keyword>
<accession>A0A177ML51</accession>
<dbReference type="NCBIfam" id="NF033208">
    <property type="entry name" value="choice_anch_E"/>
    <property type="match status" value="1"/>
</dbReference>
<evidence type="ECO:0000256" key="1">
    <source>
        <dbReference type="SAM" id="MobiDB-lite"/>
    </source>
</evidence>
<reference evidence="4 5" key="1">
    <citation type="submission" date="2016-03" db="EMBL/GenBank/DDBJ databases">
        <authorList>
            <person name="Ploux O."/>
        </authorList>
    </citation>
    <scope>NUCLEOTIDE SEQUENCE [LARGE SCALE GENOMIC DNA]</scope>
    <source>
        <strain evidence="4 5">R-45363</strain>
    </source>
</reference>
<dbReference type="AlphaFoldDB" id="A0A177ML51"/>
<feature type="signal peptide" evidence="3">
    <location>
        <begin position="1"/>
        <end position="26"/>
    </location>
</feature>
<evidence type="ECO:0008006" key="6">
    <source>
        <dbReference type="Google" id="ProtNLM"/>
    </source>
</evidence>
<feature type="transmembrane region" description="Helical" evidence="2">
    <location>
        <begin position="347"/>
        <end position="371"/>
    </location>
</feature>
<feature type="chain" id="PRO_5008068175" description="PEP-CTERM sorting domain-containing protein" evidence="3">
    <location>
        <begin position="27"/>
        <end position="380"/>
    </location>
</feature>
<sequence>MEHFMTRHFQLTAIAVLLGVSGIAQAALTVTSGPVSFSGSASVTATGGQVASATNSNNGATIANVALGQFDAANGVLTGVDIQLTSNRTQTINGSGNKNNGPGRTVNGSGTSNALMSAAGVSAAFAPNLTQAGSGCALAHGPTGPVNCGWGPNTAAAATTDTTVGADDQNLNDYVGGGSVNASLSLPTLSAATTMSSTAGQPGSGSSATYKVDWAGSLQANYSYLLHSLASFDGSSTNNTLTLDFGTVAQNTGPTLSFSLFNLADADRIGLDLDSVSGSGDTGALTTNLTAFNDLAQGSSLAFVANLLTSTTGVFSAQYLINLSDADFGASSTRQNHQLTLNLVGNVVGNVTAVPVPGAVWLFGSALLGVLGMNRRKQTA</sequence>
<keyword evidence="2" id="KW-0812">Transmembrane</keyword>
<evidence type="ECO:0000313" key="5">
    <source>
        <dbReference type="Proteomes" id="UP000078090"/>
    </source>
</evidence>
<gene>
    <name evidence="4" type="ORF">A1332_01145</name>
</gene>